<dbReference type="PANTHER" id="PTHR43065">
    <property type="entry name" value="SENSOR HISTIDINE KINASE"/>
    <property type="match status" value="1"/>
</dbReference>
<evidence type="ECO:0000256" key="1">
    <source>
        <dbReference type="ARBA" id="ARBA00000085"/>
    </source>
</evidence>
<evidence type="ECO:0000256" key="10">
    <source>
        <dbReference type="SAM" id="Phobius"/>
    </source>
</evidence>
<feature type="domain" description="Histidine kinase/HSP90-like ATPase" evidence="11">
    <location>
        <begin position="738"/>
        <end position="848"/>
    </location>
</feature>
<evidence type="ECO:0000256" key="6">
    <source>
        <dbReference type="ARBA" id="ARBA00022777"/>
    </source>
</evidence>
<dbReference type="Proteomes" id="UP001063350">
    <property type="component" value="Chromosome"/>
</dbReference>
<dbReference type="InterPro" id="IPR000014">
    <property type="entry name" value="PAS"/>
</dbReference>
<dbReference type="InterPro" id="IPR021796">
    <property type="entry name" value="Tll0287-like_dom"/>
</dbReference>
<dbReference type="RefSeq" id="WP_267927336.1">
    <property type="nucleotide sequence ID" value="NZ_AP024233.1"/>
</dbReference>
<proteinExistence type="predicted"/>
<keyword evidence="7" id="KW-0067">ATP-binding</keyword>
<organism evidence="13 14">
    <name type="scientific">Desulfolithobacter dissulfuricans</name>
    <dbReference type="NCBI Taxonomy" id="2795293"/>
    <lineage>
        <taxon>Bacteria</taxon>
        <taxon>Pseudomonadati</taxon>
        <taxon>Thermodesulfobacteriota</taxon>
        <taxon>Desulfobulbia</taxon>
        <taxon>Desulfobulbales</taxon>
        <taxon>Desulfobulbaceae</taxon>
        <taxon>Desulfolithobacter</taxon>
    </lineage>
</organism>
<dbReference type="Gene3D" id="3.30.565.10">
    <property type="entry name" value="Histidine kinase-like ATPase, C-terminal domain"/>
    <property type="match status" value="1"/>
</dbReference>
<keyword evidence="4" id="KW-0808">Transferase</keyword>
<evidence type="ECO:0000256" key="9">
    <source>
        <dbReference type="SAM" id="Coils"/>
    </source>
</evidence>
<dbReference type="Pfam" id="PF08448">
    <property type="entry name" value="PAS_4"/>
    <property type="match status" value="1"/>
</dbReference>
<dbReference type="PRINTS" id="PR00344">
    <property type="entry name" value="BCTRLSENSOR"/>
</dbReference>
<dbReference type="InterPro" id="IPR036097">
    <property type="entry name" value="HisK_dim/P_sf"/>
</dbReference>
<dbReference type="EMBL" id="AP024233">
    <property type="protein sequence ID" value="BCO10609.1"/>
    <property type="molecule type" value="Genomic_DNA"/>
</dbReference>
<evidence type="ECO:0000259" key="11">
    <source>
        <dbReference type="SMART" id="SM00387"/>
    </source>
</evidence>
<dbReference type="Gene3D" id="3.30.450.20">
    <property type="entry name" value="PAS domain"/>
    <property type="match status" value="1"/>
</dbReference>
<reference evidence="13" key="1">
    <citation type="submission" date="2020-12" db="EMBL/GenBank/DDBJ databases">
        <title>Desulfobium dissulfuricans gen. nov., sp. nov., a novel mesophilic, sulfate-reducing bacterium isolated from a deep-sea hydrothermal vent.</title>
        <authorList>
            <person name="Hashimoto Y."/>
            <person name="Tame A."/>
            <person name="Sawayama S."/>
            <person name="Miyazaki J."/>
            <person name="Takai K."/>
            <person name="Nakagawa S."/>
        </authorList>
    </citation>
    <scope>NUCLEOTIDE SEQUENCE</scope>
    <source>
        <strain evidence="13">GF1</strain>
    </source>
</reference>
<evidence type="ECO:0000313" key="14">
    <source>
        <dbReference type="Proteomes" id="UP001063350"/>
    </source>
</evidence>
<keyword evidence="9" id="KW-0175">Coiled coil</keyword>
<evidence type="ECO:0000259" key="12">
    <source>
        <dbReference type="SMART" id="SM00388"/>
    </source>
</evidence>
<dbReference type="KEGG" id="ddu:GF1_29850"/>
<protein>
    <recommendedName>
        <fullName evidence="2">histidine kinase</fullName>
        <ecNumber evidence="2">2.7.13.3</ecNumber>
    </recommendedName>
</protein>
<keyword evidence="10" id="KW-0472">Membrane</keyword>
<comment type="catalytic activity">
    <reaction evidence="1">
        <text>ATP + protein L-histidine = ADP + protein N-phospho-L-histidine.</text>
        <dbReference type="EC" id="2.7.13.3"/>
    </reaction>
</comment>
<evidence type="ECO:0000256" key="8">
    <source>
        <dbReference type="ARBA" id="ARBA00023012"/>
    </source>
</evidence>
<dbReference type="InterPro" id="IPR035965">
    <property type="entry name" value="PAS-like_dom_sf"/>
</dbReference>
<dbReference type="Pfam" id="PF02518">
    <property type="entry name" value="HATPase_c"/>
    <property type="match status" value="1"/>
</dbReference>
<dbReference type="CDD" id="cd00082">
    <property type="entry name" value="HisKA"/>
    <property type="match status" value="1"/>
</dbReference>
<dbReference type="EC" id="2.7.13.3" evidence="2"/>
<dbReference type="Pfam" id="PF00512">
    <property type="entry name" value="HisKA"/>
    <property type="match status" value="1"/>
</dbReference>
<evidence type="ECO:0000256" key="7">
    <source>
        <dbReference type="ARBA" id="ARBA00022840"/>
    </source>
</evidence>
<dbReference type="CDD" id="cd00130">
    <property type="entry name" value="PAS"/>
    <property type="match status" value="1"/>
</dbReference>
<dbReference type="InterPro" id="IPR003594">
    <property type="entry name" value="HATPase_dom"/>
</dbReference>
<dbReference type="Gene3D" id="6.10.340.10">
    <property type="match status" value="1"/>
</dbReference>
<dbReference type="SMART" id="SM00388">
    <property type="entry name" value="HisKA"/>
    <property type="match status" value="1"/>
</dbReference>
<sequence length="852" mass="97100">MEQNHTLSSGISNSSIGLQSRFMLGLACIFICFCIVVTAFLYLHEKKLLEEDVYQKTELIMAAVESTRGYVREVLRPKMYEVLGDETFVLEAMSTSYIGRVVMDRFQDKLPSFAYRRVAINARNPKFEANDLELAKINYFAEHPEEDDWHGIVKSGSRHMYMRFRPVRFTPPCFRCHGDPDDAPQAVVDLYGNERGFGRRLDVVSGVVSVGVPVDVGLVPIMEVAWKVFCTTFISVFLLYGIVWFFFNKLIIRDLRGLLEIFRDNLRDEYGVQLYEQARTKDEFGELAASVQAVARHLRTTRHQLEDYAKNLEKKVEERTLALRRSEQSLREKVITRGQELRTLNTISELITQSVHLADILPKVLQQALKVIPAEGAGIYLLDRQRARLVLQCRERAEILDETIPFDPLVCLPFLDEKMLDFDRFIQEAACSRLSLTGEEAVLVNNFNVPLCCRSQVLGVMTFVGRDLEEVDVQLQELLFSIGHQIGITIESLQNIARLVESKELLQSVFDGITDVVILLDAEYRIKMVNKAFLDRHGLHLEEILNRSLIELPLKNPCPFTACRTPLAQLPETPVVEQIDGRDGHIYEVNFYPLFSDRGEVRNVVCYAKDITEKKQVEQRIQQTEKLVSLGQLAAGVAHEINNPLGIILCYTDNLLEDNEDLDPSVLEDIRVIEKHARSCQRIVTDLLNFSRSQKTDKRHGSINRAIEEVVALVRQQFLKQKIRLTLHLEDELPDIFLDLDKMKQVFLNLLMNAAHAIDDEGVILVVSRYEAEDNRLVVTVEDNGRGIDREVVDKIFDPFFTTKSQSGGTGLGLSVSYGIVRDHDGDIQVESKPGKWTRFTIILPVQPSGAR</sequence>
<feature type="coiled-coil region" evidence="9">
    <location>
        <begin position="295"/>
        <end position="329"/>
    </location>
</feature>
<accession>A0A915XJ87</accession>
<keyword evidence="14" id="KW-1185">Reference proteome</keyword>
<keyword evidence="3" id="KW-0597">Phosphoprotein</keyword>
<name>A0A915XJ87_9BACT</name>
<feature type="transmembrane region" description="Helical" evidence="10">
    <location>
        <begin position="22"/>
        <end position="43"/>
    </location>
</feature>
<feature type="domain" description="Signal transduction histidine kinase dimerisation/phosphoacceptor" evidence="12">
    <location>
        <begin position="629"/>
        <end position="696"/>
    </location>
</feature>
<dbReference type="SUPFAM" id="SSF55781">
    <property type="entry name" value="GAF domain-like"/>
    <property type="match status" value="1"/>
</dbReference>
<feature type="transmembrane region" description="Helical" evidence="10">
    <location>
        <begin position="228"/>
        <end position="247"/>
    </location>
</feature>
<keyword evidence="8" id="KW-0902">Two-component regulatory system</keyword>
<dbReference type="Gene3D" id="3.30.450.40">
    <property type="match status" value="1"/>
</dbReference>
<keyword evidence="10" id="KW-0812">Transmembrane</keyword>
<evidence type="ECO:0000256" key="4">
    <source>
        <dbReference type="ARBA" id="ARBA00022679"/>
    </source>
</evidence>
<dbReference type="SUPFAM" id="SSF55874">
    <property type="entry name" value="ATPase domain of HSP90 chaperone/DNA topoisomerase II/histidine kinase"/>
    <property type="match status" value="1"/>
</dbReference>
<dbReference type="SUPFAM" id="SSF55785">
    <property type="entry name" value="PYP-like sensor domain (PAS domain)"/>
    <property type="match status" value="1"/>
</dbReference>
<keyword evidence="10" id="KW-1133">Transmembrane helix</keyword>
<dbReference type="GO" id="GO:0005524">
    <property type="term" value="F:ATP binding"/>
    <property type="evidence" value="ECO:0007669"/>
    <property type="project" value="UniProtKB-KW"/>
</dbReference>
<gene>
    <name evidence="13" type="ORF">GF1_29850</name>
</gene>
<dbReference type="InterPro" id="IPR036890">
    <property type="entry name" value="HATPase_C_sf"/>
</dbReference>
<dbReference type="SUPFAM" id="SSF47384">
    <property type="entry name" value="Homodimeric domain of signal transducing histidine kinase"/>
    <property type="match status" value="1"/>
</dbReference>
<dbReference type="Pfam" id="PF11845">
    <property type="entry name" value="Tll0287-like"/>
    <property type="match status" value="1"/>
</dbReference>
<dbReference type="Gene3D" id="1.10.287.130">
    <property type="match status" value="1"/>
</dbReference>
<keyword evidence="6 13" id="KW-0418">Kinase</keyword>
<dbReference type="AlphaFoldDB" id="A0A915XJ87"/>
<dbReference type="GO" id="GO:0000155">
    <property type="term" value="F:phosphorelay sensor kinase activity"/>
    <property type="evidence" value="ECO:0007669"/>
    <property type="project" value="InterPro"/>
</dbReference>
<evidence type="ECO:0000256" key="5">
    <source>
        <dbReference type="ARBA" id="ARBA00022741"/>
    </source>
</evidence>
<dbReference type="InterPro" id="IPR004358">
    <property type="entry name" value="Sig_transdc_His_kin-like_C"/>
</dbReference>
<dbReference type="InterPro" id="IPR003661">
    <property type="entry name" value="HisK_dim/P_dom"/>
</dbReference>
<dbReference type="SMART" id="SM00387">
    <property type="entry name" value="HATPase_c"/>
    <property type="match status" value="1"/>
</dbReference>
<evidence type="ECO:0000313" key="13">
    <source>
        <dbReference type="EMBL" id="BCO10609.1"/>
    </source>
</evidence>
<dbReference type="PANTHER" id="PTHR43065:SF46">
    <property type="entry name" value="C4-DICARBOXYLATE TRANSPORT SENSOR PROTEIN DCTB"/>
    <property type="match status" value="1"/>
</dbReference>
<dbReference type="InterPro" id="IPR013656">
    <property type="entry name" value="PAS_4"/>
</dbReference>
<keyword evidence="5" id="KW-0547">Nucleotide-binding</keyword>
<dbReference type="InterPro" id="IPR029016">
    <property type="entry name" value="GAF-like_dom_sf"/>
</dbReference>
<evidence type="ECO:0000256" key="3">
    <source>
        <dbReference type="ARBA" id="ARBA00022553"/>
    </source>
</evidence>
<dbReference type="NCBIfam" id="TIGR00229">
    <property type="entry name" value="sensory_box"/>
    <property type="match status" value="1"/>
</dbReference>
<evidence type="ECO:0000256" key="2">
    <source>
        <dbReference type="ARBA" id="ARBA00012438"/>
    </source>
</evidence>